<evidence type="ECO:0000313" key="22">
    <source>
        <dbReference type="Proteomes" id="UP000251993"/>
    </source>
</evidence>
<keyword evidence="22" id="KW-1185">Reference proteome</keyword>
<dbReference type="InterPro" id="IPR050396">
    <property type="entry name" value="Glycosyltr_51/Transpeptidase"/>
</dbReference>
<keyword evidence="11" id="KW-0133">Cell shape</keyword>
<dbReference type="InterPro" id="IPR036950">
    <property type="entry name" value="PBP_transglycosylase"/>
</dbReference>
<dbReference type="GO" id="GO:0009252">
    <property type="term" value="P:peptidoglycan biosynthetic process"/>
    <property type="evidence" value="ECO:0007669"/>
    <property type="project" value="UniProtKB-KW"/>
</dbReference>
<keyword evidence="12" id="KW-0573">Peptidoglycan synthesis</keyword>
<protein>
    <submittedName>
        <fullName evidence="21">Penicillin-binding protein</fullName>
    </submittedName>
</protein>
<sequence>MAFLKGKYRKSIILFWQLATVVIGGAVLYISAVYFNFFWLFGGMPDLKAIENPESQVASEILTADGQTLSKYFIENRTPVEFDQLSPNIVKALIATEDARFVKHSGIDPRSMFRVLKGVASSEQGTTGGGSTLTQQLAKNLFQTRSDKYKGALGDLPLIKTVIAKTKEWILSVRLERNYTKQEIMTMYLNTVSFGNNADGIKTASRTYFKKEPWNLDLTEAALLVGMLQNPSRFNPRVFKERALERRNVVMGQMVKYGFLTQEAFYVNKLKPLGLNFNIENHNTGPAPYFREVLRDWMKTWLAQYNQENGTEYDLYTDGLRIYTTLDSRMQDYAEQAAEQHMKDQQAKFFNHFKELKMNPWVVKGTNGGYVPDPNFERRAVKRSWRYRELKRTLGEDEEKIWAELRKPIKMKVFSWRGDRDTIMSPLDSIKYYNKFLRIGMVSMDPRNGDVKAWVGGINYKHFKYDQVYQGKRQPGSTFKPFVYCSAINENYVTPCETIMDHQVCIGDWCPKNSTGSFSGQMLTLRQALAKSVNSISAYLMSRVGPRKVVEYAHKLGITSPLPENDVTICLGTPNVSVYEMVNAYCTFANSGKHVDPRFVTRIEDKDGRLLAEFPPNEKEVISPSIAYQMLFVMRGAVEDPWGTAQRLRTQYKLADNNEIAAKTGTTSDYTDGWFMGVTPNLVTGVWVGGEDNHVHFTSMALGQGARIAMPAWGLYMQKVYADPDLAGNDRSPYRRDRFNKPDGMDVNIGCGGVKIDTMNTYLRPKVTDDESILF</sequence>
<gene>
    <name evidence="21" type="ORF">DR864_05320</name>
</gene>
<evidence type="ECO:0000256" key="2">
    <source>
        <dbReference type="ARBA" id="ARBA00004752"/>
    </source>
</evidence>
<evidence type="ECO:0000256" key="17">
    <source>
        <dbReference type="ARBA" id="ARBA00049902"/>
    </source>
</evidence>
<evidence type="ECO:0000256" key="12">
    <source>
        <dbReference type="ARBA" id="ARBA00022984"/>
    </source>
</evidence>
<feature type="domain" description="Glycosyl transferase family 51" evidence="20">
    <location>
        <begin position="67"/>
        <end position="254"/>
    </location>
</feature>
<feature type="transmembrane region" description="Helical" evidence="18">
    <location>
        <begin position="12"/>
        <end position="41"/>
    </location>
</feature>
<dbReference type="GO" id="GO:0008360">
    <property type="term" value="P:regulation of cell shape"/>
    <property type="evidence" value="ECO:0007669"/>
    <property type="project" value="UniProtKB-KW"/>
</dbReference>
<dbReference type="SUPFAM" id="SSF53955">
    <property type="entry name" value="Lysozyme-like"/>
    <property type="match status" value="1"/>
</dbReference>
<evidence type="ECO:0000256" key="4">
    <source>
        <dbReference type="ARBA" id="ARBA00007739"/>
    </source>
</evidence>
<keyword evidence="14" id="KW-0511">Multifunctional enzyme</keyword>
<dbReference type="Pfam" id="PF00905">
    <property type="entry name" value="Transpeptidase"/>
    <property type="match status" value="1"/>
</dbReference>
<proteinExistence type="inferred from homology"/>
<comment type="catalytic activity">
    <reaction evidence="17">
        <text>[GlcNAc-(1-&gt;4)-Mur2Ac(oyl-L-Ala-gamma-D-Glu-L-Lys-D-Ala-D-Ala)](n)-di-trans,octa-cis-undecaprenyl diphosphate + beta-D-GlcNAc-(1-&gt;4)-Mur2Ac(oyl-L-Ala-gamma-D-Glu-L-Lys-D-Ala-D-Ala)-di-trans,octa-cis-undecaprenyl diphosphate = [GlcNAc-(1-&gt;4)-Mur2Ac(oyl-L-Ala-gamma-D-Glu-L-Lys-D-Ala-D-Ala)](n+1)-di-trans,octa-cis-undecaprenyl diphosphate + di-trans,octa-cis-undecaprenyl diphosphate + H(+)</text>
        <dbReference type="Rhea" id="RHEA:23708"/>
        <dbReference type="Rhea" id="RHEA-COMP:9602"/>
        <dbReference type="Rhea" id="RHEA-COMP:9603"/>
        <dbReference type="ChEBI" id="CHEBI:15378"/>
        <dbReference type="ChEBI" id="CHEBI:58405"/>
        <dbReference type="ChEBI" id="CHEBI:60033"/>
        <dbReference type="ChEBI" id="CHEBI:78435"/>
        <dbReference type="EC" id="2.4.99.28"/>
    </reaction>
</comment>
<keyword evidence="9" id="KW-0808">Transferase</keyword>
<keyword evidence="6" id="KW-0121">Carboxypeptidase</keyword>
<dbReference type="GO" id="GO:0006508">
    <property type="term" value="P:proteolysis"/>
    <property type="evidence" value="ECO:0007669"/>
    <property type="project" value="UniProtKB-KW"/>
</dbReference>
<dbReference type="AlphaFoldDB" id="A0A344TEX6"/>
<dbReference type="Gene3D" id="3.40.710.10">
    <property type="entry name" value="DD-peptidase/beta-lactamase superfamily"/>
    <property type="match status" value="2"/>
</dbReference>
<keyword evidence="10" id="KW-0378">Hydrolase</keyword>
<dbReference type="GO" id="GO:0008658">
    <property type="term" value="F:penicillin binding"/>
    <property type="evidence" value="ECO:0007669"/>
    <property type="project" value="InterPro"/>
</dbReference>
<dbReference type="KEGG" id="run:DR864_05320"/>
<accession>A0A344TEX6</accession>
<evidence type="ECO:0000256" key="10">
    <source>
        <dbReference type="ARBA" id="ARBA00022801"/>
    </source>
</evidence>
<dbReference type="InterPro" id="IPR012338">
    <property type="entry name" value="Beta-lactam/transpept-like"/>
</dbReference>
<dbReference type="PANTHER" id="PTHR32282:SF11">
    <property type="entry name" value="PENICILLIN-BINDING PROTEIN 1B"/>
    <property type="match status" value="1"/>
</dbReference>
<dbReference type="SUPFAM" id="SSF56601">
    <property type="entry name" value="beta-lactamase/transpeptidase-like"/>
    <property type="match status" value="1"/>
</dbReference>
<evidence type="ECO:0000259" key="19">
    <source>
        <dbReference type="Pfam" id="PF00905"/>
    </source>
</evidence>
<dbReference type="GO" id="GO:0071555">
    <property type="term" value="P:cell wall organization"/>
    <property type="evidence" value="ECO:0007669"/>
    <property type="project" value="UniProtKB-KW"/>
</dbReference>
<evidence type="ECO:0000256" key="11">
    <source>
        <dbReference type="ARBA" id="ARBA00022960"/>
    </source>
</evidence>
<evidence type="ECO:0000313" key="21">
    <source>
        <dbReference type="EMBL" id="AXE17197.1"/>
    </source>
</evidence>
<dbReference type="GO" id="GO:0005886">
    <property type="term" value="C:plasma membrane"/>
    <property type="evidence" value="ECO:0007669"/>
    <property type="project" value="UniProtKB-SubCell"/>
</dbReference>
<evidence type="ECO:0000256" key="1">
    <source>
        <dbReference type="ARBA" id="ARBA00004236"/>
    </source>
</evidence>
<dbReference type="OrthoDB" id="9766909at2"/>
<keyword evidence="5" id="KW-1003">Cell membrane</keyword>
<comment type="pathway">
    <text evidence="2">Cell wall biogenesis; peptidoglycan biosynthesis.</text>
</comment>
<reference evidence="21 22" key="1">
    <citation type="submission" date="2018-07" db="EMBL/GenBank/DDBJ databases">
        <title>Genome sequencing of Runella.</title>
        <authorList>
            <person name="Baek M.-G."/>
            <person name="Yi H."/>
        </authorList>
    </citation>
    <scope>NUCLEOTIDE SEQUENCE [LARGE SCALE GENOMIC DNA]</scope>
    <source>
        <strain evidence="21 22">HYN0085</strain>
    </source>
</reference>
<evidence type="ECO:0000256" key="16">
    <source>
        <dbReference type="ARBA" id="ARBA00034000"/>
    </source>
</evidence>
<feature type="domain" description="Penicillin-binding protein transpeptidase" evidence="19">
    <location>
        <begin position="441"/>
        <end position="681"/>
    </location>
</feature>
<dbReference type="Proteomes" id="UP000251993">
    <property type="component" value="Chromosome"/>
</dbReference>
<keyword evidence="15" id="KW-0961">Cell wall biogenesis/degradation</keyword>
<dbReference type="Gene3D" id="1.10.3810.10">
    <property type="entry name" value="Biosynthetic peptidoglycan transglycosylase-like"/>
    <property type="match status" value="1"/>
</dbReference>
<keyword evidence="7" id="KW-0645">Protease</keyword>
<evidence type="ECO:0000256" key="7">
    <source>
        <dbReference type="ARBA" id="ARBA00022670"/>
    </source>
</evidence>
<evidence type="ECO:0000256" key="9">
    <source>
        <dbReference type="ARBA" id="ARBA00022679"/>
    </source>
</evidence>
<evidence type="ECO:0000256" key="6">
    <source>
        <dbReference type="ARBA" id="ARBA00022645"/>
    </source>
</evidence>
<organism evidence="21 22">
    <name type="scientific">Runella rosea</name>
    <dbReference type="NCBI Taxonomy" id="2259595"/>
    <lineage>
        <taxon>Bacteria</taxon>
        <taxon>Pseudomonadati</taxon>
        <taxon>Bacteroidota</taxon>
        <taxon>Cytophagia</taxon>
        <taxon>Cytophagales</taxon>
        <taxon>Spirosomataceae</taxon>
        <taxon>Runella</taxon>
    </lineage>
</organism>
<evidence type="ECO:0000256" key="5">
    <source>
        <dbReference type="ARBA" id="ARBA00022475"/>
    </source>
</evidence>
<evidence type="ECO:0000259" key="20">
    <source>
        <dbReference type="Pfam" id="PF00912"/>
    </source>
</evidence>
<dbReference type="Pfam" id="PF00912">
    <property type="entry name" value="Transgly"/>
    <property type="match status" value="1"/>
</dbReference>
<dbReference type="InterPro" id="IPR001460">
    <property type="entry name" value="PCN-bd_Tpept"/>
</dbReference>
<comment type="similarity">
    <text evidence="4">In the N-terminal section; belongs to the glycosyltransferase 51 family.</text>
</comment>
<comment type="similarity">
    <text evidence="3">In the C-terminal section; belongs to the transpeptidase family.</text>
</comment>
<keyword evidence="18" id="KW-1133">Transmembrane helix</keyword>
<dbReference type="RefSeq" id="WP_114065983.1">
    <property type="nucleotide sequence ID" value="NZ_CP030850.1"/>
</dbReference>
<keyword evidence="8" id="KW-0328">Glycosyltransferase</keyword>
<evidence type="ECO:0000256" key="13">
    <source>
        <dbReference type="ARBA" id="ARBA00023136"/>
    </source>
</evidence>
<evidence type="ECO:0000256" key="3">
    <source>
        <dbReference type="ARBA" id="ARBA00007090"/>
    </source>
</evidence>
<evidence type="ECO:0000256" key="18">
    <source>
        <dbReference type="SAM" id="Phobius"/>
    </source>
</evidence>
<name>A0A344TEX6_9BACT</name>
<keyword evidence="18" id="KW-0812">Transmembrane</keyword>
<dbReference type="InterPro" id="IPR023346">
    <property type="entry name" value="Lysozyme-like_dom_sf"/>
</dbReference>
<dbReference type="InterPro" id="IPR001264">
    <property type="entry name" value="Glyco_trans_51"/>
</dbReference>
<keyword evidence="13 18" id="KW-0472">Membrane</keyword>
<evidence type="ECO:0000256" key="15">
    <source>
        <dbReference type="ARBA" id="ARBA00023316"/>
    </source>
</evidence>
<dbReference type="GO" id="GO:0009002">
    <property type="term" value="F:serine-type D-Ala-D-Ala carboxypeptidase activity"/>
    <property type="evidence" value="ECO:0007669"/>
    <property type="project" value="UniProtKB-EC"/>
</dbReference>
<dbReference type="EMBL" id="CP030850">
    <property type="protein sequence ID" value="AXE17197.1"/>
    <property type="molecule type" value="Genomic_DNA"/>
</dbReference>
<dbReference type="PANTHER" id="PTHR32282">
    <property type="entry name" value="BINDING PROTEIN TRANSPEPTIDASE, PUTATIVE-RELATED"/>
    <property type="match status" value="1"/>
</dbReference>
<comment type="subcellular location">
    <subcellularLocation>
        <location evidence="1">Cell membrane</location>
    </subcellularLocation>
</comment>
<comment type="catalytic activity">
    <reaction evidence="16">
        <text>Preferential cleavage: (Ac)2-L-Lys-D-Ala-|-D-Ala. Also transpeptidation of peptidyl-alanyl moieties that are N-acyl substituents of D-alanine.</text>
        <dbReference type="EC" id="3.4.16.4"/>
    </reaction>
</comment>
<evidence type="ECO:0000256" key="14">
    <source>
        <dbReference type="ARBA" id="ARBA00023268"/>
    </source>
</evidence>
<dbReference type="GO" id="GO:0030288">
    <property type="term" value="C:outer membrane-bounded periplasmic space"/>
    <property type="evidence" value="ECO:0007669"/>
    <property type="project" value="TreeGrafter"/>
</dbReference>
<evidence type="ECO:0000256" key="8">
    <source>
        <dbReference type="ARBA" id="ARBA00022676"/>
    </source>
</evidence>
<dbReference type="GO" id="GO:0008955">
    <property type="term" value="F:peptidoglycan glycosyltransferase activity"/>
    <property type="evidence" value="ECO:0007669"/>
    <property type="project" value="UniProtKB-EC"/>
</dbReference>